<feature type="signal peptide" evidence="1">
    <location>
        <begin position="1"/>
        <end position="18"/>
    </location>
</feature>
<protein>
    <recommendedName>
        <fullName evidence="4">Mig1 protein</fullName>
    </recommendedName>
</protein>
<dbReference type="AlphaFoldDB" id="A0A5C3EG91"/>
<proteinExistence type="predicted"/>
<keyword evidence="3" id="KW-1185">Reference proteome</keyword>
<dbReference type="Proteomes" id="UP000324022">
    <property type="component" value="Unassembled WGS sequence"/>
</dbReference>
<gene>
    <name evidence="2" type="ORF">UTRI_05526</name>
</gene>
<evidence type="ECO:0008006" key="4">
    <source>
        <dbReference type="Google" id="ProtNLM"/>
    </source>
</evidence>
<organism evidence="2 3">
    <name type="scientific">Ustilago trichophora</name>
    <dbReference type="NCBI Taxonomy" id="86804"/>
    <lineage>
        <taxon>Eukaryota</taxon>
        <taxon>Fungi</taxon>
        <taxon>Dikarya</taxon>
        <taxon>Basidiomycota</taxon>
        <taxon>Ustilaginomycotina</taxon>
        <taxon>Ustilaginomycetes</taxon>
        <taxon>Ustilaginales</taxon>
        <taxon>Ustilaginaceae</taxon>
        <taxon>Ustilago</taxon>
    </lineage>
</organism>
<reference evidence="2 3" key="1">
    <citation type="submission" date="2018-03" db="EMBL/GenBank/DDBJ databases">
        <authorList>
            <person name="Guldener U."/>
        </authorList>
    </citation>
    <scope>NUCLEOTIDE SEQUENCE [LARGE SCALE GENOMIC DNA]</scope>
    <source>
        <strain evidence="2 3">NBRC100155</strain>
    </source>
</reference>
<evidence type="ECO:0000256" key="1">
    <source>
        <dbReference type="SAM" id="SignalP"/>
    </source>
</evidence>
<name>A0A5C3EG91_9BASI</name>
<sequence length="115" mass="12771">MKFLLLALVYATTFVVGADKIFSWDQLCADHANPPPGTQWACFELEKPIEKYYYGGTGGTWGGRSAYKPDDSRYCVNISNPYDTSIQEVCRGMPLIKPVLKKHTPDNPAEPASIP</sequence>
<evidence type="ECO:0000313" key="2">
    <source>
        <dbReference type="EMBL" id="SPO29704.1"/>
    </source>
</evidence>
<keyword evidence="1" id="KW-0732">Signal</keyword>
<evidence type="ECO:0000313" key="3">
    <source>
        <dbReference type="Proteomes" id="UP000324022"/>
    </source>
</evidence>
<dbReference type="EMBL" id="OOIN01000029">
    <property type="protein sequence ID" value="SPO29704.1"/>
    <property type="molecule type" value="Genomic_DNA"/>
</dbReference>
<accession>A0A5C3EG91</accession>
<feature type="chain" id="PRO_5022969779" description="Mig1 protein" evidence="1">
    <location>
        <begin position="19"/>
        <end position="115"/>
    </location>
</feature>